<feature type="transmembrane region" description="Helical" evidence="5">
    <location>
        <begin position="157"/>
        <end position="182"/>
    </location>
</feature>
<evidence type="ECO:0000256" key="5">
    <source>
        <dbReference type="SAM" id="Phobius"/>
    </source>
</evidence>
<dbReference type="EMBL" id="FWFS01000001">
    <property type="protein sequence ID" value="SLN13539.1"/>
    <property type="molecule type" value="Genomic_DNA"/>
</dbReference>
<evidence type="ECO:0000256" key="4">
    <source>
        <dbReference type="ARBA" id="ARBA00023136"/>
    </source>
</evidence>
<comment type="subcellular location">
    <subcellularLocation>
        <location evidence="1">Membrane</location>
        <topology evidence="1">Multi-pass membrane protein</topology>
    </subcellularLocation>
</comment>
<dbReference type="GO" id="GO:0016020">
    <property type="term" value="C:membrane"/>
    <property type="evidence" value="ECO:0007669"/>
    <property type="project" value="UniProtKB-SubCell"/>
</dbReference>
<dbReference type="Pfam" id="PF04932">
    <property type="entry name" value="Wzy_C"/>
    <property type="match status" value="1"/>
</dbReference>
<feature type="transmembrane region" description="Helical" evidence="5">
    <location>
        <begin position="276"/>
        <end position="293"/>
    </location>
</feature>
<dbReference type="PANTHER" id="PTHR37422">
    <property type="entry name" value="TEICHURONIC ACID BIOSYNTHESIS PROTEIN TUAE"/>
    <property type="match status" value="1"/>
</dbReference>
<keyword evidence="7" id="KW-0436">Ligase</keyword>
<dbReference type="InterPro" id="IPR007016">
    <property type="entry name" value="O-antigen_ligase-rel_domated"/>
</dbReference>
<evidence type="ECO:0000256" key="1">
    <source>
        <dbReference type="ARBA" id="ARBA00004141"/>
    </source>
</evidence>
<protein>
    <submittedName>
        <fullName evidence="7">O-Antigen ligase</fullName>
    </submittedName>
</protein>
<evidence type="ECO:0000313" key="7">
    <source>
        <dbReference type="EMBL" id="SLN13539.1"/>
    </source>
</evidence>
<evidence type="ECO:0000256" key="3">
    <source>
        <dbReference type="ARBA" id="ARBA00022989"/>
    </source>
</evidence>
<feature type="transmembrane region" description="Helical" evidence="5">
    <location>
        <begin position="299"/>
        <end position="315"/>
    </location>
</feature>
<feature type="transmembrane region" description="Helical" evidence="5">
    <location>
        <begin position="413"/>
        <end position="436"/>
    </location>
</feature>
<dbReference type="GO" id="GO:0016874">
    <property type="term" value="F:ligase activity"/>
    <property type="evidence" value="ECO:0007669"/>
    <property type="project" value="UniProtKB-KW"/>
</dbReference>
<dbReference type="InterPro" id="IPR051533">
    <property type="entry name" value="WaaL-like"/>
</dbReference>
<keyword evidence="4 5" id="KW-0472">Membrane</keyword>
<feature type="transmembrane region" description="Helical" evidence="5">
    <location>
        <begin position="238"/>
        <end position="255"/>
    </location>
</feature>
<dbReference type="RefSeq" id="WP_085834932.1">
    <property type="nucleotide sequence ID" value="NZ_FWFS01000001.1"/>
</dbReference>
<keyword evidence="8" id="KW-1185">Reference proteome</keyword>
<accession>A0A1Y5RBN7</accession>
<feature type="transmembrane region" description="Helical" evidence="5">
    <location>
        <begin position="327"/>
        <end position="345"/>
    </location>
</feature>
<organism evidence="7 8">
    <name type="scientific">Aquimixticola soesokkakensis</name>
    <dbReference type="NCBI Taxonomy" id="1519096"/>
    <lineage>
        <taxon>Bacteria</taxon>
        <taxon>Pseudomonadati</taxon>
        <taxon>Pseudomonadota</taxon>
        <taxon>Alphaproteobacteria</taxon>
        <taxon>Rhodobacterales</taxon>
        <taxon>Paracoccaceae</taxon>
        <taxon>Aquimixticola</taxon>
    </lineage>
</organism>
<keyword evidence="2 5" id="KW-0812">Transmembrane</keyword>
<feature type="transmembrane region" description="Helical" evidence="5">
    <location>
        <begin position="79"/>
        <end position="101"/>
    </location>
</feature>
<dbReference type="Proteomes" id="UP000193862">
    <property type="component" value="Unassembled WGS sequence"/>
</dbReference>
<sequence length="503" mass="54499">MDFDKLKQKVSERALDRQDVSLNPPDSGLQFEEDIFEEKLSETARSRSSAARRITNSFSWLGPALVLLAPIPFGSNRPVLWMFWCVVLFLALAIFAGAVAARDPGRSIRVSSLRGLIAIGLCIPLAGLVQLVPLGILNSLPAHIPPDLVPRRMSLSASSSLMAALRILSYIALFVIVVATSLRPDRVKSRLHYIFYAVFAHAVLGLVMLTVLGDISILGPKESYEGFATGTFVNRNSFATFLGMGLVCGMALLMDRANRRRMRRPGKLSLLSPERIELLMFASALGIVFIAQVFTASRAATASTLVGLWVVYVLMSAKARGSILRPLLRGGGAIAVLTLVAFATFGSDLLDRSLTIDSAAGTRLDLYKQVIGMIAMRPLSGYGLDSFRIAYELFHELPVSTAFTWSLAHSTYLALWVELGLVAGTLPMIAVGMVFVRSFKSYLNRTTDFVAPVATLGAIVVAALHSTVDFSLEMEANVFLLIAICGLGVANLRPSRSTKVSPE</sequence>
<evidence type="ECO:0000259" key="6">
    <source>
        <dbReference type="Pfam" id="PF04932"/>
    </source>
</evidence>
<feature type="domain" description="O-antigen ligase-related" evidence="6">
    <location>
        <begin position="285"/>
        <end position="425"/>
    </location>
</feature>
<proteinExistence type="predicted"/>
<feature type="transmembrane region" description="Helical" evidence="5">
    <location>
        <begin position="113"/>
        <end position="137"/>
    </location>
</feature>
<evidence type="ECO:0000313" key="8">
    <source>
        <dbReference type="Proteomes" id="UP000193862"/>
    </source>
</evidence>
<feature type="transmembrane region" description="Helical" evidence="5">
    <location>
        <begin position="474"/>
        <end position="492"/>
    </location>
</feature>
<keyword evidence="3 5" id="KW-1133">Transmembrane helix</keyword>
<feature type="transmembrane region" description="Helical" evidence="5">
    <location>
        <begin position="54"/>
        <end position="73"/>
    </location>
</feature>
<dbReference type="PANTHER" id="PTHR37422:SF13">
    <property type="entry name" value="LIPOPOLYSACCHARIDE BIOSYNTHESIS PROTEIN PA4999-RELATED"/>
    <property type="match status" value="1"/>
</dbReference>
<feature type="transmembrane region" description="Helical" evidence="5">
    <location>
        <begin position="448"/>
        <end position="468"/>
    </location>
</feature>
<evidence type="ECO:0000256" key="2">
    <source>
        <dbReference type="ARBA" id="ARBA00022692"/>
    </source>
</evidence>
<gene>
    <name evidence="7" type="ORF">AQS8620_00180</name>
</gene>
<feature type="transmembrane region" description="Helical" evidence="5">
    <location>
        <begin position="194"/>
        <end position="218"/>
    </location>
</feature>
<name>A0A1Y5RBN7_9RHOB</name>
<reference evidence="7 8" key="1">
    <citation type="submission" date="2017-03" db="EMBL/GenBank/DDBJ databases">
        <authorList>
            <person name="Afonso C.L."/>
            <person name="Miller P.J."/>
            <person name="Scott M.A."/>
            <person name="Spackman E."/>
            <person name="Goraichik I."/>
            <person name="Dimitrov K.M."/>
            <person name="Suarez D.L."/>
            <person name="Swayne D.E."/>
        </authorList>
    </citation>
    <scope>NUCLEOTIDE SEQUENCE [LARGE SCALE GENOMIC DNA]</scope>
    <source>
        <strain evidence="7 8">CECT 8620</strain>
    </source>
</reference>
<dbReference type="OrthoDB" id="4391260at2"/>
<dbReference type="AlphaFoldDB" id="A0A1Y5RBN7"/>